<feature type="compositionally biased region" description="Basic and acidic residues" evidence="1">
    <location>
        <begin position="104"/>
        <end position="118"/>
    </location>
</feature>
<proteinExistence type="predicted"/>
<evidence type="ECO:0000313" key="2">
    <source>
        <dbReference type="EMBL" id="KAF0920499.1"/>
    </source>
</evidence>
<evidence type="ECO:0000256" key="1">
    <source>
        <dbReference type="SAM" id="MobiDB-lite"/>
    </source>
</evidence>
<sequence>MKRCTWCSAAITVWRELRWGDTARVICGSGGGARAAGAEEGVGGEETMRCIGRIRRSAGFWPKAANLGKALVACGAAGGAWLRALLMRAPVACRLAKGLEARGLERRKESAARRREQRGMAVDT</sequence>
<organism evidence="2 3">
    <name type="scientific">Oryza meyeriana var. granulata</name>
    <dbReference type="NCBI Taxonomy" id="110450"/>
    <lineage>
        <taxon>Eukaryota</taxon>
        <taxon>Viridiplantae</taxon>
        <taxon>Streptophyta</taxon>
        <taxon>Embryophyta</taxon>
        <taxon>Tracheophyta</taxon>
        <taxon>Spermatophyta</taxon>
        <taxon>Magnoliopsida</taxon>
        <taxon>Liliopsida</taxon>
        <taxon>Poales</taxon>
        <taxon>Poaceae</taxon>
        <taxon>BOP clade</taxon>
        <taxon>Oryzoideae</taxon>
        <taxon>Oryzeae</taxon>
        <taxon>Oryzinae</taxon>
        <taxon>Oryza</taxon>
        <taxon>Oryza meyeriana</taxon>
    </lineage>
</organism>
<dbReference type="Proteomes" id="UP000479710">
    <property type="component" value="Unassembled WGS sequence"/>
</dbReference>
<accession>A0A6G1E6V1</accession>
<protein>
    <submittedName>
        <fullName evidence="2">Uncharacterized protein</fullName>
    </submittedName>
</protein>
<evidence type="ECO:0000313" key="3">
    <source>
        <dbReference type="Proteomes" id="UP000479710"/>
    </source>
</evidence>
<comment type="caution">
    <text evidence="2">The sequence shown here is derived from an EMBL/GenBank/DDBJ whole genome shotgun (WGS) entry which is preliminary data.</text>
</comment>
<dbReference type="EMBL" id="SPHZ02000005">
    <property type="protein sequence ID" value="KAF0920499.1"/>
    <property type="molecule type" value="Genomic_DNA"/>
</dbReference>
<feature type="region of interest" description="Disordered" evidence="1">
    <location>
        <begin position="104"/>
        <end position="124"/>
    </location>
</feature>
<gene>
    <name evidence="2" type="ORF">E2562_035391</name>
</gene>
<dbReference type="AlphaFoldDB" id="A0A6G1E6V1"/>
<reference evidence="2 3" key="1">
    <citation type="submission" date="2019-11" db="EMBL/GenBank/DDBJ databases">
        <title>Whole genome sequence of Oryza granulata.</title>
        <authorList>
            <person name="Li W."/>
        </authorList>
    </citation>
    <scope>NUCLEOTIDE SEQUENCE [LARGE SCALE GENOMIC DNA]</scope>
    <source>
        <strain evidence="3">cv. Menghai</strain>
        <tissue evidence="2">Leaf</tissue>
    </source>
</reference>
<name>A0A6G1E6V1_9ORYZ</name>
<keyword evidence="3" id="KW-1185">Reference proteome</keyword>